<keyword evidence="6" id="KW-1133">Transmembrane helix</keyword>
<dbReference type="HOGENOM" id="CLU_089100_0_0_1"/>
<dbReference type="AlphaFoldDB" id="A0A072TFQ8"/>
<evidence type="ECO:0000256" key="3">
    <source>
        <dbReference type="ARBA" id="ARBA00023125"/>
    </source>
</evidence>
<protein>
    <submittedName>
        <fullName evidence="7">Transmembrane protein, putative</fullName>
    </submittedName>
</protein>
<accession>A0A072TFQ8</accession>
<evidence type="ECO:0000256" key="6">
    <source>
        <dbReference type="SAM" id="Phobius"/>
    </source>
</evidence>
<sequence>MTKISLSFFIRPLLKNPLSKYDKAINKLQVKYITYIVEYDFDAGVVFLPRMFGSDFGDQIGRFATLTDPKGNQFEGWKEIRDFYGISLGAWITLIFVGVGHFDMKLTDRFHKIINYPVFDPPMHFLIDRTNVHTTFNKHLHPKTSLLSYRHSINYMIIDFGKKLSQYDVTKGALILIYSGNVAQMLDTSATNVKIVDDCGNVGSGIGLWRLAGCVKVSKSDWELRWLE</sequence>
<keyword evidence="3" id="KW-0238">DNA-binding</keyword>
<reference evidence="8" key="3">
    <citation type="submission" date="2015-06" db="UniProtKB">
        <authorList>
            <consortium name="EnsemblPlants"/>
        </authorList>
    </citation>
    <scope>IDENTIFICATION</scope>
    <source>
        <strain evidence="8">cv. Jemalong A17</strain>
    </source>
</reference>
<dbReference type="EnsemblPlants" id="KEH15818">
    <property type="protein sequence ID" value="KEH15818"/>
    <property type="gene ID" value="MTR_0521s0010"/>
</dbReference>
<keyword evidence="6 7" id="KW-0812">Transmembrane</keyword>
<evidence type="ECO:0000256" key="2">
    <source>
        <dbReference type="ARBA" id="ARBA00023015"/>
    </source>
</evidence>
<reference evidence="7 9" key="1">
    <citation type="journal article" date="2011" name="Nature">
        <title>The Medicago genome provides insight into the evolution of rhizobial symbioses.</title>
        <authorList>
            <person name="Young N.D."/>
            <person name="Debelle F."/>
            <person name="Oldroyd G.E."/>
            <person name="Geurts R."/>
            <person name="Cannon S.B."/>
            <person name="Udvardi M.K."/>
            <person name="Benedito V.A."/>
            <person name="Mayer K.F."/>
            <person name="Gouzy J."/>
            <person name="Schoof H."/>
            <person name="Van de Peer Y."/>
            <person name="Proost S."/>
            <person name="Cook D.R."/>
            <person name="Meyers B.C."/>
            <person name="Spannagl M."/>
            <person name="Cheung F."/>
            <person name="De Mita S."/>
            <person name="Krishnakumar V."/>
            <person name="Gundlach H."/>
            <person name="Zhou S."/>
            <person name="Mudge J."/>
            <person name="Bharti A.K."/>
            <person name="Murray J.D."/>
            <person name="Naoumkina M.A."/>
            <person name="Rosen B."/>
            <person name="Silverstein K.A."/>
            <person name="Tang H."/>
            <person name="Rombauts S."/>
            <person name="Zhao P.X."/>
            <person name="Zhou P."/>
            <person name="Barbe V."/>
            <person name="Bardou P."/>
            <person name="Bechner M."/>
            <person name="Bellec A."/>
            <person name="Berger A."/>
            <person name="Berges H."/>
            <person name="Bidwell S."/>
            <person name="Bisseling T."/>
            <person name="Choisne N."/>
            <person name="Couloux A."/>
            <person name="Denny R."/>
            <person name="Deshpande S."/>
            <person name="Dai X."/>
            <person name="Doyle J.J."/>
            <person name="Dudez A.M."/>
            <person name="Farmer A.D."/>
            <person name="Fouteau S."/>
            <person name="Franken C."/>
            <person name="Gibelin C."/>
            <person name="Gish J."/>
            <person name="Goldstein S."/>
            <person name="Gonzalez A.J."/>
            <person name="Green P.J."/>
            <person name="Hallab A."/>
            <person name="Hartog M."/>
            <person name="Hua A."/>
            <person name="Humphray S.J."/>
            <person name="Jeong D.H."/>
            <person name="Jing Y."/>
            <person name="Jocker A."/>
            <person name="Kenton S.M."/>
            <person name="Kim D.J."/>
            <person name="Klee K."/>
            <person name="Lai H."/>
            <person name="Lang C."/>
            <person name="Lin S."/>
            <person name="Macmil S.L."/>
            <person name="Magdelenat G."/>
            <person name="Matthews L."/>
            <person name="McCorrison J."/>
            <person name="Monaghan E.L."/>
            <person name="Mun J.H."/>
            <person name="Najar F.Z."/>
            <person name="Nicholson C."/>
            <person name="Noirot C."/>
            <person name="O'Bleness M."/>
            <person name="Paule C.R."/>
            <person name="Poulain J."/>
            <person name="Prion F."/>
            <person name="Qin B."/>
            <person name="Qu C."/>
            <person name="Retzel E.F."/>
            <person name="Riddle C."/>
            <person name="Sallet E."/>
            <person name="Samain S."/>
            <person name="Samson N."/>
            <person name="Sanders I."/>
            <person name="Saurat O."/>
            <person name="Scarpelli C."/>
            <person name="Schiex T."/>
            <person name="Segurens B."/>
            <person name="Severin A.J."/>
            <person name="Sherrier D.J."/>
            <person name="Shi R."/>
            <person name="Sims S."/>
            <person name="Singer S.R."/>
            <person name="Sinharoy S."/>
            <person name="Sterck L."/>
            <person name="Viollet A."/>
            <person name="Wang B.B."/>
            <person name="Wang K."/>
            <person name="Wang M."/>
            <person name="Wang X."/>
            <person name="Warfsmann J."/>
            <person name="Weissenbach J."/>
            <person name="White D.D."/>
            <person name="White J.D."/>
            <person name="Wiley G.B."/>
            <person name="Wincker P."/>
            <person name="Xing Y."/>
            <person name="Yang L."/>
            <person name="Yao Z."/>
            <person name="Ying F."/>
            <person name="Zhai J."/>
            <person name="Zhou L."/>
            <person name="Zuber A."/>
            <person name="Denarie J."/>
            <person name="Dixon R.A."/>
            <person name="May G.D."/>
            <person name="Schwartz D.C."/>
            <person name="Rogers J."/>
            <person name="Quetier F."/>
            <person name="Town C.D."/>
            <person name="Roe B.A."/>
        </authorList>
    </citation>
    <scope>NUCLEOTIDE SEQUENCE [LARGE SCALE GENOMIC DNA]</scope>
    <source>
        <strain evidence="7">A17</strain>
        <strain evidence="8 9">cv. Jemalong A17</strain>
    </source>
</reference>
<gene>
    <name evidence="7" type="ORF">MTR_0521s0010</name>
</gene>
<dbReference type="InterPro" id="IPR015300">
    <property type="entry name" value="DNA-bd_pseudobarrel_sf"/>
</dbReference>
<comment type="subcellular location">
    <subcellularLocation>
        <location evidence="1">Nucleus</location>
    </subcellularLocation>
</comment>
<keyword evidence="6" id="KW-0472">Membrane</keyword>
<dbReference type="GO" id="GO:0005634">
    <property type="term" value="C:nucleus"/>
    <property type="evidence" value="ECO:0007669"/>
    <property type="project" value="UniProtKB-SubCell"/>
</dbReference>
<feature type="transmembrane region" description="Helical" evidence="6">
    <location>
        <begin position="83"/>
        <end position="102"/>
    </location>
</feature>
<evidence type="ECO:0000256" key="1">
    <source>
        <dbReference type="ARBA" id="ARBA00004123"/>
    </source>
</evidence>
<evidence type="ECO:0000313" key="9">
    <source>
        <dbReference type="Proteomes" id="UP000002051"/>
    </source>
</evidence>
<keyword evidence="5" id="KW-0539">Nucleus</keyword>
<keyword evidence="9" id="KW-1185">Reference proteome</keyword>
<organism evidence="7 9">
    <name type="scientific">Medicago truncatula</name>
    <name type="common">Barrel medic</name>
    <name type="synonym">Medicago tribuloides</name>
    <dbReference type="NCBI Taxonomy" id="3880"/>
    <lineage>
        <taxon>Eukaryota</taxon>
        <taxon>Viridiplantae</taxon>
        <taxon>Streptophyta</taxon>
        <taxon>Embryophyta</taxon>
        <taxon>Tracheophyta</taxon>
        <taxon>Spermatophyta</taxon>
        <taxon>Magnoliopsida</taxon>
        <taxon>eudicotyledons</taxon>
        <taxon>Gunneridae</taxon>
        <taxon>Pentapetalae</taxon>
        <taxon>rosids</taxon>
        <taxon>fabids</taxon>
        <taxon>Fabales</taxon>
        <taxon>Fabaceae</taxon>
        <taxon>Papilionoideae</taxon>
        <taxon>50 kb inversion clade</taxon>
        <taxon>NPAAA clade</taxon>
        <taxon>Hologalegina</taxon>
        <taxon>IRL clade</taxon>
        <taxon>Trifolieae</taxon>
        <taxon>Medicago</taxon>
    </lineage>
</organism>
<keyword evidence="2" id="KW-0805">Transcription regulation</keyword>
<evidence type="ECO:0000256" key="4">
    <source>
        <dbReference type="ARBA" id="ARBA00023163"/>
    </source>
</evidence>
<name>A0A072TFQ8_MEDTR</name>
<dbReference type="EMBL" id="KL403246">
    <property type="protein sequence ID" value="KEH15818.1"/>
    <property type="molecule type" value="Genomic_DNA"/>
</dbReference>
<keyword evidence="4" id="KW-0804">Transcription</keyword>
<evidence type="ECO:0000256" key="5">
    <source>
        <dbReference type="ARBA" id="ARBA00023242"/>
    </source>
</evidence>
<dbReference type="GO" id="GO:0003677">
    <property type="term" value="F:DNA binding"/>
    <property type="evidence" value="ECO:0007669"/>
    <property type="project" value="UniProtKB-KW"/>
</dbReference>
<dbReference type="SUPFAM" id="SSF101936">
    <property type="entry name" value="DNA-binding pseudobarrel domain"/>
    <property type="match status" value="1"/>
</dbReference>
<evidence type="ECO:0000313" key="8">
    <source>
        <dbReference type="EnsemblPlants" id="KEH15818"/>
    </source>
</evidence>
<dbReference type="Proteomes" id="UP000002051">
    <property type="component" value="Unassembled WGS sequence"/>
</dbReference>
<reference evidence="7 9" key="2">
    <citation type="journal article" date="2014" name="BMC Genomics">
        <title>An improved genome release (version Mt4.0) for the model legume Medicago truncatula.</title>
        <authorList>
            <person name="Tang H."/>
            <person name="Krishnakumar V."/>
            <person name="Bidwell S."/>
            <person name="Rosen B."/>
            <person name="Chan A."/>
            <person name="Zhou S."/>
            <person name="Gentzbittel L."/>
            <person name="Childs K.L."/>
            <person name="Yandell M."/>
            <person name="Gundlach H."/>
            <person name="Mayer K.F."/>
            <person name="Schwartz D.C."/>
            <person name="Town C.D."/>
        </authorList>
    </citation>
    <scope>GENOME REANNOTATION</scope>
    <source>
        <strain evidence="7">A17</strain>
        <strain evidence="8 9">cv. Jemalong A17</strain>
    </source>
</reference>
<evidence type="ECO:0000313" key="7">
    <source>
        <dbReference type="EMBL" id="KEH15818.1"/>
    </source>
</evidence>
<proteinExistence type="predicted"/>